<evidence type="ECO:0000256" key="3">
    <source>
        <dbReference type="ARBA" id="ARBA00022692"/>
    </source>
</evidence>
<dbReference type="PANTHER" id="PTHR23033">
    <property type="entry name" value="BETA1,3-GALACTOSYLTRANSFERASE"/>
    <property type="match status" value="1"/>
</dbReference>
<dbReference type="RefSeq" id="XP_050504163.1">
    <property type="nucleotide sequence ID" value="XM_050648206.1"/>
</dbReference>
<sequence>MVHFYCRLCIFFVGLLLGILLTKLYTQVDKSSSKAYYKIWFKKQGFLKRSMSWDILRYKNNRNIKGTLESDLLFKKVKILCIILLKQNKYEKHIQSTWAKGCNAIKFVNVQRTKSIPLKRDNKNSSWAKLCQTLQDVESYNWILIASEYTFVIMENLRYLLAPLNPEYKYYIGHTVEFWKLPYNTVDSGIVLSEGSLKSLRQNINRNDCLSFSYWNREDYYLGKSLAQLNITPIDIRDENGFTLFFPSNLNSLIFYEDSQYKSSIFPIKCCSKHIISFQAVDGDKMYTYYYLLYVVQLFMEGNLGNKLNSQNNDDQVWKNFLKSRNITNYNISSAEYYQVWENLIDDPTSFAANMKRDVEEYNL</sequence>
<evidence type="ECO:0000313" key="7">
    <source>
        <dbReference type="EnsemblMetazoa" id="XP_050504163.1"/>
    </source>
</evidence>
<accession>A0ABM5K1U9</accession>
<evidence type="ECO:0008006" key="9">
    <source>
        <dbReference type="Google" id="ProtNLM"/>
    </source>
</evidence>
<keyword evidence="4" id="KW-0735">Signal-anchor</keyword>
<organism evidence="7 8">
    <name type="scientific">Diabrotica virgifera virgifera</name>
    <name type="common">western corn rootworm</name>
    <dbReference type="NCBI Taxonomy" id="50390"/>
    <lineage>
        <taxon>Eukaryota</taxon>
        <taxon>Metazoa</taxon>
        <taxon>Ecdysozoa</taxon>
        <taxon>Arthropoda</taxon>
        <taxon>Hexapoda</taxon>
        <taxon>Insecta</taxon>
        <taxon>Pterygota</taxon>
        <taxon>Neoptera</taxon>
        <taxon>Endopterygota</taxon>
        <taxon>Coleoptera</taxon>
        <taxon>Polyphaga</taxon>
        <taxon>Cucujiformia</taxon>
        <taxon>Chrysomeloidea</taxon>
        <taxon>Chrysomelidae</taxon>
        <taxon>Galerucinae</taxon>
        <taxon>Diabroticina</taxon>
        <taxon>Diabroticites</taxon>
        <taxon>Diabrotica</taxon>
    </lineage>
</organism>
<comment type="subcellular location">
    <subcellularLocation>
        <location evidence="1">Membrane</location>
        <topology evidence="1">Single-pass type II membrane protein</topology>
    </subcellularLocation>
</comment>
<keyword evidence="6" id="KW-0472">Membrane</keyword>
<protein>
    <recommendedName>
        <fullName evidence="9">Glycoprotein-N-acetylgalactosamine 3-beta-galactosyltransferase 1-like</fullName>
    </recommendedName>
</protein>
<keyword evidence="3" id="KW-0812">Transmembrane</keyword>
<evidence type="ECO:0000256" key="4">
    <source>
        <dbReference type="ARBA" id="ARBA00022968"/>
    </source>
</evidence>
<evidence type="ECO:0000256" key="6">
    <source>
        <dbReference type="ARBA" id="ARBA00023136"/>
    </source>
</evidence>
<evidence type="ECO:0000256" key="2">
    <source>
        <dbReference type="ARBA" id="ARBA00006462"/>
    </source>
</evidence>
<dbReference type="Gene3D" id="3.90.550.50">
    <property type="match status" value="1"/>
</dbReference>
<reference evidence="7" key="1">
    <citation type="submission" date="2025-05" db="UniProtKB">
        <authorList>
            <consortium name="EnsemblMetazoa"/>
        </authorList>
    </citation>
    <scope>IDENTIFICATION</scope>
</reference>
<evidence type="ECO:0000256" key="1">
    <source>
        <dbReference type="ARBA" id="ARBA00004606"/>
    </source>
</evidence>
<keyword evidence="5" id="KW-1133">Transmembrane helix</keyword>
<comment type="similarity">
    <text evidence="2">Belongs to the glycosyltransferase 31 family. Beta3-Gal-T subfamily.</text>
</comment>
<dbReference type="PANTHER" id="PTHR23033:SF14">
    <property type="entry name" value="GLYCOPROTEIN-N-ACETYLGALACTOSAMINE 3-BETA-GALACTOSYLTRANSFERASE 1-RELATED"/>
    <property type="match status" value="1"/>
</dbReference>
<dbReference type="EnsemblMetazoa" id="XM_050648206.1">
    <property type="protein sequence ID" value="XP_050504163.1"/>
    <property type="gene ID" value="LOC126883024"/>
</dbReference>
<dbReference type="Proteomes" id="UP001652700">
    <property type="component" value="Unplaced"/>
</dbReference>
<dbReference type="InterPro" id="IPR026050">
    <property type="entry name" value="C1GALT1/C1GALT1_chp1"/>
</dbReference>
<proteinExistence type="inferred from homology"/>
<evidence type="ECO:0000313" key="8">
    <source>
        <dbReference type="Proteomes" id="UP001652700"/>
    </source>
</evidence>
<dbReference type="GeneID" id="126883024"/>
<keyword evidence="8" id="KW-1185">Reference proteome</keyword>
<evidence type="ECO:0000256" key="5">
    <source>
        <dbReference type="ARBA" id="ARBA00022989"/>
    </source>
</evidence>
<name>A0ABM5K1U9_DIAVI</name>